<dbReference type="EMBL" id="LR593886">
    <property type="protein sequence ID" value="VTR91419.1"/>
    <property type="molecule type" value="Genomic_DNA"/>
</dbReference>
<dbReference type="RefSeq" id="WP_162666412.1">
    <property type="nucleotide sequence ID" value="NZ_LR593886.1"/>
</dbReference>
<dbReference type="PROSITE" id="PS50294">
    <property type="entry name" value="WD_REPEATS_REGION"/>
    <property type="match status" value="3"/>
</dbReference>
<feature type="repeat" description="WD" evidence="3">
    <location>
        <begin position="399"/>
        <end position="434"/>
    </location>
</feature>
<dbReference type="SUPFAM" id="SSF50998">
    <property type="entry name" value="Quinoprotein alcohol dehydrogenase-like"/>
    <property type="match status" value="1"/>
</dbReference>
<keyword evidence="1 3" id="KW-0853">WD repeat</keyword>
<proteinExistence type="predicted"/>
<organism evidence="6 7">
    <name type="scientific">Gemmata massiliana</name>
    <dbReference type="NCBI Taxonomy" id="1210884"/>
    <lineage>
        <taxon>Bacteria</taxon>
        <taxon>Pseudomonadati</taxon>
        <taxon>Planctomycetota</taxon>
        <taxon>Planctomycetia</taxon>
        <taxon>Gemmatales</taxon>
        <taxon>Gemmataceae</taxon>
        <taxon>Gemmata</taxon>
    </lineage>
</organism>
<reference evidence="6 7" key="1">
    <citation type="submission" date="2019-05" db="EMBL/GenBank/DDBJ databases">
        <authorList>
            <consortium name="Science for Life Laboratories"/>
        </authorList>
    </citation>
    <scope>NUCLEOTIDE SEQUENCE [LARGE SCALE GENOMIC DNA]</scope>
    <source>
        <strain evidence="6">Soil9</strain>
    </source>
</reference>
<evidence type="ECO:0000313" key="7">
    <source>
        <dbReference type="Proteomes" id="UP000464178"/>
    </source>
</evidence>
<dbReference type="InterPro" id="IPR020472">
    <property type="entry name" value="WD40_PAC1"/>
</dbReference>
<feature type="repeat" description="WD" evidence="3">
    <location>
        <begin position="441"/>
        <end position="482"/>
    </location>
</feature>
<sequence length="499" mass="53427">MPRWFRSRTARAVACALLCSVSQTVSAQPEKKQPENKAGAPTKGVSFINDVAPILKENCFACHDAKKKSGKYDMTTYEKIRAGGVNGDPVVPGKPDLSEFHELLVTAEQRRMPPRDKGEAVPKDKTAVIAQWIKEGAKLDAGLDPKADLVKELRVRWAPPVPPKVYPFATIVNAVAFTPDNKQLVVGGHHELTVWDIATGKLTKRIYTRAERAYGLAFLPDGKLAVAGGRPGQEGDVRVYNIDAKGKVEDGVTILDGVNDKAVLLKHLFDVEDSVLCLAVTPDGKTLAAGGCDRAVRVFDLSEGLDKAKLVQTVENHADWVLGCALSADGKFLLTAGRDKTAKVWDVKGKESVVTFPEHQNIVYGVAVKADGSAGFSVGADKQLRTWKPNGEGKQVKNAGGHGDDVFKIVANPKQPLLATSSADKTVRLWNMETLAAGKSLAGLGDYVYTVAFSPDGELVVGGSYDGGVAVWKVKDGALVKAFNASPGLATKEPEPKKK</sequence>
<keyword evidence="4" id="KW-0732">Signal</keyword>
<feature type="domain" description="Cytochrome C Planctomycete-type" evidence="5">
    <location>
        <begin position="59"/>
        <end position="116"/>
    </location>
</feature>
<dbReference type="Pfam" id="PF00400">
    <property type="entry name" value="WD40"/>
    <property type="match status" value="5"/>
</dbReference>
<dbReference type="InterPro" id="IPR011047">
    <property type="entry name" value="Quinoprotein_ADH-like_sf"/>
</dbReference>
<dbReference type="Gene3D" id="2.130.10.10">
    <property type="entry name" value="YVTN repeat-like/Quinoprotein amine dehydrogenase"/>
    <property type="match status" value="2"/>
</dbReference>
<dbReference type="InterPro" id="IPR015943">
    <property type="entry name" value="WD40/YVTN_repeat-like_dom_sf"/>
</dbReference>
<dbReference type="AlphaFoldDB" id="A0A6P2CR98"/>
<evidence type="ECO:0000259" key="5">
    <source>
        <dbReference type="Pfam" id="PF07635"/>
    </source>
</evidence>
<feature type="signal peptide" evidence="4">
    <location>
        <begin position="1"/>
        <end position="27"/>
    </location>
</feature>
<evidence type="ECO:0000256" key="2">
    <source>
        <dbReference type="ARBA" id="ARBA00022737"/>
    </source>
</evidence>
<dbReference type="PROSITE" id="PS50082">
    <property type="entry name" value="WD_REPEATS_2"/>
    <property type="match status" value="4"/>
</dbReference>
<gene>
    <name evidence="6" type="ORF">SOIL9_62950</name>
</gene>
<name>A0A6P2CR98_9BACT</name>
<keyword evidence="2" id="KW-0677">Repeat</keyword>
<dbReference type="PROSITE" id="PS00678">
    <property type="entry name" value="WD_REPEATS_1"/>
    <property type="match status" value="2"/>
</dbReference>
<dbReference type="PRINTS" id="PR00320">
    <property type="entry name" value="GPROTEINBRPT"/>
</dbReference>
<dbReference type="InterPro" id="IPR011429">
    <property type="entry name" value="Cyt_c_Planctomycete-type"/>
</dbReference>
<feature type="repeat" description="WD" evidence="3">
    <location>
        <begin position="314"/>
        <end position="355"/>
    </location>
</feature>
<protein>
    <recommendedName>
        <fullName evidence="5">Cytochrome C Planctomycete-type domain-containing protein</fullName>
    </recommendedName>
</protein>
<feature type="repeat" description="WD" evidence="3">
    <location>
        <begin position="268"/>
        <end position="304"/>
    </location>
</feature>
<dbReference type="PANTHER" id="PTHR19848">
    <property type="entry name" value="WD40 REPEAT PROTEIN"/>
    <property type="match status" value="1"/>
</dbReference>
<keyword evidence="7" id="KW-1185">Reference proteome</keyword>
<dbReference type="KEGG" id="gms:SOIL9_62950"/>
<evidence type="ECO:0000256" key="3">
    <source>
        <dbReference type="PROSITE-ProRule" id="PRU00221"/>
    </source>
</evidence>
<dbReference type="SMART" id="SM00320">
    <property type="entry name" value="WD40"/>
    <property type="match status" value="7"/>
</dbReference>
<dbReference type="InterPro" id="IPR019775">
    <property type="entry name" value="WD40_repeat_CS"/>
</dbReference>
<evidence type="ECO:0000256" key="4">
    <source>
        <dbReference type="SAM" id="SignalP"/>
    </source>
</evidence>
<dbReference type="Pfam" id="PF07635">
    <property type="entry name" value="PSCyt1"/>
    <property type="match status" value="1"/>
</dbReference>
<evidence type="ECO:0000256" key="1">
    <source>
        <dbReference type="ARBA" id="ARBA00022574"/>
    </source>
</evidence>
<accession>A0A6P2CR98</accession>
<dbReference type="Proteomes" id="UP000464178">
    <property type="component" value="Chromosome"/>
</dbReference>
<dbReference type="CDD" id="cd00200">
    <property type="entry name" value="WD40"/>
    <property type="match status" value="1"/>
</dbReference>
<evidence type="ECO:0000313" key="6">
    <source>
        <dbReference type="EMBL" id="VTR91419.1"/>
    </source>
</evidence>
<dbReference type="InterPro" id="IPR001680">
    <property type="entry name" value="WD40_rpt"/>
</dbReference>
<dbReference type="PANTHER" id="PTHR19848:SF8">
    <property type="entry name" value="F-BOX AND WD REPEAT DOMAIN CONTAINING 7"/>
    <property type="match status" value="1"/>
</dbReference>
<feature type="chain" id="PRO_5026791281" description="Cytochrome C Planctomycete-type domain-containing protein" evidence="4">
    <location>
        <begin position="28"/>
        <end position="499"/>
    </location>
</feature>